<organism evidence="2 3">
    <name type="scientific">Vibrio chanodichtyis</name>
    <dbReference type="NCBI Taxonomy" id="3027932"/>
    <lineage>
        <taxon>Bacteria</taxon>
        <taxon>Pseudomonadati</taxon>
        <taxon>Pseudomonadota</taxon>
        <taxon>Gammaproteobacteria</taxon>
        <taxon>Vibrionales</taxon>
        <taxon>Vibrionaceae</taxon>
        <taxon>Vibrio</taxon>
    </lineage>
</organism>
<dbReference type="Pfam" id="PF07143">
    <property type="entry name" value="CrtC"/>
    <property type="match status" value="1"/>
</dbReference>
<evidence type="ECO:0000259" key="1">
    <source>
        <dbReference type="Pfam" id="PF07143"/>
    </source>
</evidence>
<gene>
    <name evidence="2" type="ORF">PUN32_01865</name>
</gene>
<dbReference type="PANTHER" id="PTHR38591:SF1">
    <property type="entry name" value="BLL1000 PROTEIN"/>
    <property type="match status" value="1"/>
</dbReference>
<proteinExistence type="predicted"/>
<keyword evidence="3" id="KW-1185">Reference proteome</keyword>
<name>A0ABT5UWF9_9VIBR</name>
<protein>
    <submittedName>
        <fullName evidence="2">Lipocalin-like domain-containing protein</fullName>
    </submittedName>
</protein>
<dbReference type="PANTHER" id="PTHR38591">
    <property type="entry name" value="HYDROLASE"/>
    <property type="match status" value="1"/>
</dbReference>
<dbReference type="Proteomes" id="UP001216189">
    <property type="component" value="Unassembled WGS sequence"/>
</dbReference>
<sequence length="372" mass="42186">MLGLHKRGYQWLGIALAILLAVSCWVGYEQDENLNQGDNTAHAQRATSQAVFEPVLPHYPVRLPADFFSRPEFAQEWWTLYALLEDEQGKSLSVQWNFLRLAQDDRNSVGWQTPQLYFSSIVINGQKIALRDQKMARGGIGQAGIGKQPFRMWIDNWSWRSLGIGPFPGHLQLVTDEFSLNLQLLAQGAYRLAGEQGYQVRQDLLALASYQFEQPNIVLQGELALSGTQPTRRVTGRAWLSKEWGSDLVANAQIGSDRLVIPLSDEQWLTVNRVRHQGVADYVYGMFHSRHAPSVVLTDQDIQLEALSVSVLSNGKRLPLRWRLVIPKLQINVTIEPLDKEAWHSFLIPYWEGRIKILGSHTQTGFIQLSGY</sequence>
<dbReference type="SUPFAM" id="SSF159245">
    <property type="entry name" value="AttH-like"/>
    <property type="match status" value="1"/>
</dbReference>
<dbReference type="RefSeq" id="WP_274721504.1">
    <property type="nucleotide sequence ID" value="NZ_JARBFT010000001.1"/>
</dbReference>
<evidence type="ECO:0000313" key="3">
    <source>
        <dbReference type="Proteomes" id="UP001216189"/>
    </source>
</evidence>
<dbReference type="InterPro" id="IPR010791">
    <property type="entry name" value="AttH_dom"/>
</dbReference>
<dbReference type="InterPro" id="IPR023374">
    <property type="entry name" value="AttH-like_dom_sf"/>
</dbReference>
<dbReference type="Pfam" id="PF17186">
    <property type="entry name" value="Lipocalin_9"/>
    <property type="match status" value="1"/>
</dbReference>
<comment type="caution">
    <text evidence="2">The sequence shown here is derived from an EMBL/GenBank/DDBJ whole genome shotgun (WGS) entry which is preliminary data.</text>
</comment>
<dbReference type="Gene3D" id="2.40.370.10">
    <property type="entry name" value="AttH-like domain"/>
    <property type="match status" value="2"/>
</dbReference>
<dbReference type="EMBL" id="JARBFT010000001">
    <property type="protein sequence ID" value="MDE1513760.1"/>
    <property type="molecule type" value="Genomic_DNA"/>
</dbReference>
<evidence type="ECO:0000313" key="2">
    <source>
        <dbReference type="EMBL" id="MDE1513760.1"/>
    </source>
</evidence>
<feature type="domain" description="AttH" evidence="1">
    <location>
        <begin position="76"/>
        <end position="246"/>
    </location>
</feature>
<reference evidence="2 3" key="1">
    <citation type="submission" date="2023-02" db="EMBL/GenBank/DDBJ databases">
        <title>Vibrio intestini sp. nov., a close relative of Vibrio cholerae isolated from the intestine of Healthy Culter dabryi.</title>
        <authorList>
            <person name="Wu N."/>
        </authorList>
    </citation>
    <scope>NUCLEOTIDE SEQUENCE [LARGE SCALE GENOMIC DNA]</scope>
    <source>
        <strain evidence="2 3">DSL-7</strain>
    </source>
</reference>
<accession>A0ABT5UWF9</accession>
<dbReference type="PROSITE" id="PS51257">
    <property type="entry name" value="PROKAR_LIPOPROTEIN"/>
    <property type="match status" value="1"/>
</dbReference>